<keyword evidence="3" id="KW-1185">Reference proteome</keyword>
<evidence type="ECO:0000313" key="3">
    <source>
        <dbReference type="Proteomes" id="UP000001258"/>
    </source>
</evidence>
<dbReference type="PIR" id="A83812">
    <property type="entry name" value="A83812"/>
</dbReference>
<feature type="signal peptide" evidence="1">
    <location>
        <begin position="1"/>
        <end position="20"/>
    </location>
</feature>
<proteinExistence type="predicted"/>
<dbReference type="STRING" id="272558.gene:10727191"/>
<protein>
    <submittedName>
        <fullName evidence="2">BH1297 protein</fullName>
    </submittedName>
</protein>
<dbReference type="RefSeq" id="WP_010897465.1">
    <property type="nucleotide sequence ID" value="NC_002570.2"/>
</dbReference>
<accession>Q9KDB6</accession>
<dbReference type="Proteomes" id="UP000001258">
    <property type="component" value="Chromosome"/>
</dbReference>
<evidence type="ECO:0000256" key="1">
    <source>
        <dbReference type="SAM" id="SignalP"/>
    </source>
</evidence>
<evidence type="ECO:0000313" key="2">
    <source>
        <dbReference type="EMBL" id="BAB05016.1"/>
    </source>
</evidence>
<dbReference type="EMBL" id="BA000004">
    <property type="protein sequence ID" value="BAB05016.1"/>
    <property type="molecule type" value="Genomic_DNA"/>
</dbReference>
<organism evidence="2 3">
    <name type="scientific">Halalkalibacterium halodurans (strain ATCC BAA-125 / DSM 18197 / FERM 7344 / JCM 9153 / C-125)</name>
    <name type="common">Bacillus halodurans</name>
    <dbReference type="NCBI Taxonomy" id="272558"/>
    <lineage>
        <taxon>Bacteria</taxon>
        <taxon>Bacillati</taxon>
        <taxon>Bacillota</taxon>
        <taxon>Bacilli</taxon>
        <taxon>Bacillales</taxon>
        <taxon>Bacillaceae</taxon>
        <taxon>Halalkalibacterium (ex Joshi et al. 2022)</taxon>
    </lineage>
</organism>
<dbReference type="KEGG" id="bha:BH1297"/>
<feature type="chain" id="PRO_5004328138" evidence="1">
    <location>
        <begin position="21"/>
        <end position="275"/>
    </location>
</feature>
<reference evidence="2 3" key="1">
    <citation type="journal article" date="2000" name="Nucleic Acids Res.">
        <title>Complete genome sequence of the alkaliphilic bacterium Bacillus halodurans and genomic sequence comparison with Bacillus subtilis.</title>
        <authorList>
            <person name="Takami H."/>
            <person name="Nakasone K."/>
            <person name="Takaki Y."/>
            <person name="Maeno G."/>
            <person name="Sasaki R."/>
            <person name="Masui N."/>
            <person name="Fuji F."/>
            <person name="Hirama C."/>
            <person name="Nakamura Y."/>
            <person name="Ogasawara N."/>
            <person name="Kuhara S."/>
            <person name="Horikoshi K."/>
        </authorList>
    </citation>
    <scope>NUCLEOTIDE SEQUENCE [LARGE SCALE GENOMIC DNA]</scope>
    <source>
        <strain evidence="3">ATCC BAA-125 / DSM 18197 / FERM 7344 / JCM 9153 / C-125</strain>
    </source>
</reference>
<gene>
    <name evidence="2" type="ordered locus">BH1297</name>
</gene>
<keyword evidence="1" id="KW-0732">Signal</keyword>
<dbReference type="PROSITE" id="PS51257">
    <property type="entry name" value="PROKAR_LIPOPROTEIN"/>
    <property type="match status" value="1"/>
</dbReference>
<sequence length="275" mass="31786">MIKHCMHLIAFILVANLVSACSFHEETAEESNEQDLIPRDDFEPLFTIGDEHPTMENLVKKGHILLNGLDVKKEVGPIQLTLDEVDIFQDVKTDQYYYLFRLSDFGNYSDQIVVFDLHNINDGLQGQAMISTNKGDVKQRKIEPNPFEIYVIRPNDLLMFTEIMFPVSDNHPENIEFITLHLPEAYTIDEEHVTFPESTKEALAQYFNDLMVESAETDEDENEEVDLPGDLYRGALEIAEYLPPDKPEFDLEYLEQVADDVTIHIEMNKRLELEE</sequence>
<dbReference type="HOGENOM" id="CLU_1010676_0_0_9"/>
<name>Q9KDB6_HALH5</name>
<dbReference type="AlphaFoldDB" id="Q9KDB6"/>